<dbReference type="STRING" id="1328313.DS2_01530"/>
<feature type="domain" description="Big-1" evidence="3">
    <location>
        <begin position="43"/>
        <end position="131"/>
    </location>
</feature>
<feature type="domain" description="Big-1" evidence="3">
    <location>
        <begin position="611"/>
        <end position="700"/>
    </location>
</feature>
<comment type="similarity">
    <text evidence="1">Belongs to the intimin/invasin family.</text>
</comment>
<organism evidence="4 5">
    <name type="scientific">Catenovulum agarivorans DS-2</name>
    <dbReference type="NCBI Taxonomy" id="1328313"/>
    <lineage>
        <taxon>Bacteria</taxon>
        <taxon>Pseudomonadati</taxon>
        <taxon>Pseudomonadota</taxon>
        <taxon>Gammaproteobacteria</taxon>
        <taxon>Alteromonadales</taxon>
        <taxon>Alteromonadaceae</taxon>
        <taxon>Catenovulum</taxon>
    </lineage>
</organism>
<evidence type="ECO:0000259" key="3">
    <source>
        <dbReference type="SMART" id="SM00634"/>
    </source>
</evidence>
<evidence type="ECO:0000313" key="5">
    <source>
        <dbReference type="Proteomes" id="UP000019276"/>
    </source>
</evidence>
<dbReference type="PROSITE" id="PS51257">
    <property type="entry name" value="PROKAR_LIPOPROTEIN"/>
    <property type="match status" value="1"/>
</dbReference>
<evidence type="ECO:0000256" key="1">
    <source>
        <dbReference type="ARBA" id="ARBA00010116"/>
    </source>
</evidence>
<name>W7QKB8_9ALTE</name>
<proteinExistence type="inferred from homology"/>
<sequence>MLKQYRYWFVSILAMLMVACGGGGSLENGNGDSEEPTYQISLSAVDSQGTSSRVTSQDNPLTVTATVTENGKAANNIRINFVSDTGNLAPSSGSVLVQNGLATIKLFPGQVESAGILTATLDADGQGDLSDTLEFSSLGDGINSEEGIELTADLYYCSETLNASLDNLSGCTTTKRIFGKQAVNLVVSLSDNGVPKPSSLVSLSLPPSVKSKPEIGEKNTDSKGIAIFELTSVGEESGAAISITSQNESIDVNGVEVTQFEYNLLTTLLKCTSDFDSNAGDFSSCNQISAIAKDDSKYFLEATLTHKRTASPIENFEVKVSSDVVFSTQTTDNVGKSYFELSAPQADGVITVSLPALNGFESEQAYVLEKQIYVLELNLANAQGESNVQLSAAQPLTATATLKVNGEPKPNAILTFNTNAANLSSGALVTDANGQAQTVLAATDVAGEGSITATLASQNLSETITYISAGDGQISSAENYTIDIDLFKLNDNGNEEAFPKINGIYTISEDNPAIVVASVLKNGVPIDDSEQFLVSYNNGSVGVLSPSSAVAVTDENGQARITLTAGSVRTGGQVTASATLPNGQVTSAPIIFETLGDDASIVTDQYKLTLKTYEPGSENPTFLVSKDAPVELWAKLTDNKNAPVENALLTFSSSLGTIFPNIATARTDSQGEARVVLTAGDVRGAGQAQVNYQDAVAITTFDSAGDEIKQDKAFSVTVEVYDCSSEGNDKEKGDCDEPDNRVGLNSPRTIIVHVTDNNQGIPNLLVNIETDNGILNPSTGRVLTNEDGYATADISMGEVPGAGLITVTLPTSTASGSVTATVDIGAVNIEMGNEIEGDFKNTIVAKDVNGVDIDELAPGRTAVLQVNIIDAETKQSYLQPVEVTFSSACASESDPKARIDSTVTAFNGVAKAVYVADGCAIQDEITATADIGSRSLLATGILKLGEVSADSVIFESVEINGQVVDLAENPTIGLKGNGSNEKARLNFRVVDEFGNHKEGQTVRFSLANNIGNTSGLGGVTISPSEAVSFSDGTVFATVEAGQVANPIIVIAELVDSDNNVVSYGLSRGLAAITGVGDQNSFTFVPESLNIEAWGIVGVENRMSVFSADHFNHPVLDGTSVTFRTDHGTIDGSCTTLNGSCEVVWRSTNPIINGNTLDSGFCDVGNDNDPSNDILTDGMPCFGAVEDTNGDNVFDGNDRQGPLQMAHPRLGRVTVLAYTFGEESFVDANGNGRYDSGETFYNLGEAFLDDNRDGLFCGQQEASSSTEYSPNADLPFAIDNINFAPGVDNTLCIKTARYGARAGDDYVYLGASQEEFVDVNNNGIYDSESDSAQHKFNGLSCTVENAENDVCSRNLVQIRDDTEFVMSGQSPYVRVLDSDSQPVSNVYLNADVYVDCNGNGVWDSLVDETLVGADCNGDGDQLDIDVAELLTRDNNGNGRYDESNTEVLNVYVTDINNNPMPAGTSFTYTTDNGEIFGASSYEVLETNRLLPMNFSVGIKPESEGNEAFQGTLLLTVETPGGVSTTVSIANVFDSQ</sequence>
<dbReference type="Proteomes" id="UP000019276">
    <property type="component" value="Unassembled WGS sequence"/>
</dbReference>
<dbReference type="EMBL" id="ARZY01000001">
    <property type="protein sequence ID" value="EWH12361.1"/>
    <property type="molecule type" value="Genomic_DNA"/>
</dbReference>
<dbReference type="PATRIC" id="fig|1328313.3.peg.318"/>
<gene>
    <name evidence="4" type="ORF">DS2_01530</name>
</gene>
<dbReference type="InterPro" id="IPR003344">
    <property type="entry name" value="Big_1_dom"/>
</dbReference>
<dbReference type="SUPFAM" id="SSF49373">
    <property type="entry name" value="Invasin/intimin cell-adhesion fragments"/>
    <property type="match status" value="5"/>
</dbReference>
<keyword evidence="2" id="KW-0812">Transmembrane</keyword>
<protein>
    <submittedName>
        <fullName evidence="4">Ig domain-containing protein group 1 domain-containing protein</fullName>
    </submittedName>
</protein>
<dbReference type="InterPro" id="IPR008964">
    <property type="entry name" value="Invasin/intimin_cell_adhesion"/>
</dbReference>
<dbReference type="SMART" id="SM00634">
    <property type="entry name" value="BID_1"/>
    <property type="match status" value="5"/>
</dbReference>
<keyword evidence="5" id="KW-1185">Reference proteome</keyword>
<comment type="caution">
    <text evidence="4">The sequence shown here is derived from an EMBL/GenBank/DDBJ whole genome shotgun (WGS) entry which is preliminary data.</text>
</comment>
<dbReference type="eggNOG" id="COG2831">
    <property type="taxonomic scope" value="Bacteria"/>
</dbReference>
<feature type="domain" description="Big-1" evidence="3">
    <location>
        <begin position="382"/>
        <end position="465"/>
    </location>
</feature>
<dbReference type="InterPro" id="IPR013783">
    <property type="entry name" value="Ig-like_fold"/>
</dbReference>
<dbReference type="RefSeq" id="WP_035012820.1">
    <property type="nucleotide sequence ID" value="NZ_ARZY01000001.1"/>
</dbReference>
<feature type="transmembrane region" description="Helical" evidence="2">
    <location>
        <begin position="7"/>
        <end position="26"/>
    </location>
</feature>
<evidence type="ECO:0000256" key="2">
    <source>
        <dbReference type="SAM" id="Phobius"/>
    </source>
</evidence>
<keyword evidence="2" id="KW-1133">Transmembrane helix</keyword>
<dbReference type="OrthoDB" id="5522233at2"/>
<feature type="domain" description="Big-1" evidence="3">
    <location>
        <begin position="731"/>
        <end position="819"/>
    </location>
</feature>
<keyword evidence="2" id="KW-0472">Membrane</keyword>
<reference evidence="4 5" key="1">
    <citation type="journal article" date="2014" name="Genome Announc.">
        <title>Draft Genome Sequence of the Agar-Degrading Bacterium Catenovulum sp. Strain DS-2, Isolated from Intestines of Haliotis diversicolor.</title>
        <authorList>
            <person name="Shan D."/>
            <person name="Li X."/>
            <person name="Gu Z."/>
            <person name="Wei G."/>
            <person name="Gao Z."/>
            <person name="Shao Z."/>
        </authorList>
    </citation>
    <scope>NUCLEOTIDE SEQUENCE [LARGE SCALE GENOMIC DNA]</scope>
    <source>
        <strain evidence="4 5">DS-2</strain>
    </source>
</reference>
<accession>W7QKB8</accession>
<feature type="domain" description="Big-1" evidence="3">
    <location>
        <begin position="503"/>
        <end position="589"/>
    </location>
</feature>
<dbReference type="Gene3D" id="2.60.40.10">
    <property type="entry name" value="Immunoglobulins"/>
    <property type="match status" value="3"/>
</dbReference>
<evidence type="ECO:0000313" key="4">
    <source>
        <dbReference type="EMBL" id="EWH12361.1"/>
    </source>
</evidence>